<proteinExistence type="predicted"/>
<dbReference type="EMBL" id="VIKS01000007">
    <property type="protein sequence ID" value="TQV87645.1"/>
    <property type="molecule type" value="Genomic_DNA"/>
</dbReference>
<evidence type="ECO:0000313" key="3">
    <source>
        <dbReference type="Proteomes" id="UP000315439"/>
    </source>
</evidence>
<evidence type="ECO:0008006" key="4">
    <source>
        <dbReference type="Google" id="ProtNLM"/>
    </source>
</evidence>
<name>A0A545UDV0_9GAMM</name>
<keyword evidence="1" id="KW-0812">Transmembrane</keyword>
<keyword evidence="3" id="KW-1185">Reference proteome</keyword>
<keyword evidence="1" id="KW-1133">Transmembrane helix</keyword>
<dbReference type="Gene3D" id="2.130.10.10">
    <property type="entry name" value="YVTN repeat-like/Quinoprotein amine dehydrogenase"/>
    <property type="match status" value="1"/>
</dbReference>
<keyword evidence="1" id="KW-0472">Membrane</keyword>
<protein>
    <recommendedName>
        <fullName evidence="4">SMP-30/Gluconolactonase/LRE-like region domain-containing protein</fullName>
    </recommendedName>
</protein>
<dbReference type="OrthoDB" id="2806980at2"/>
<dbReference type="SUPFAM" id="SSF101898">
    <property type="entry name" value="NHL repeat"/>
    <property type="match status" value="1"/>
</dbReference>
<dbReference type="InterPro" id="IPR015943">
    <property type="entry name" value="WD40/YVTN_repeat-like_dom_sf"/>
</dbReference>
<gene>
    <name evidence="2" type="ORF">FLL46_12315</name>
</gene>
<reference evidence="2 3" key="1">
    <citation type="submission" date="2019-07" db="EMBL/GenBank/DDBJ databases">
        <title>Draft genome for Aliikangiella sp. M105.</title>
        <authorList>
            <person name="Wang G."/>
        </authorList>
    </citation>
    <scope>NUCLEOTIDE SEQUENCE [LARGE SCALE GENOMIC DNA]</scope>
    <source>
        <strain evidence="2 3">M105</strain>
    </source>
</reference>
<organism evidence="2 3">
    <name type="scientific">Aliikangiella coralliicola</name>
    <dbReference type="NCBI Taxonomy" id="2592383"/>
    <lineage>
        <taxon>Bacteria</taxon>
        <taxon>Pseudomonadati</taxon>
        <taxon>Pseudomonadota</taxon>
        <taxon>Gammaproteobacteria</taxon>
        <taxon>Oceanospirillales</taxon>
        <taxon>Pleioneaceae</taxon>
        <taxon>Aliikangiella</taxon>
    </lineage>
</organism>
<accession>A0A545UDV0</accession>
<feature type="transmembrane region" description="Helical" evidence="1">
    <location>
        <begin position="6"/>
        <end position="25"/>
    </location>
</feature>
<evidence type="ECO:0000256" key="1">
    <source>
        <dbReference type="SAM" id="Phobius"/>
    </source>
</evidence>
<evidence type="ECO:0000313" key="2">
    <source>
        <dbReference type="EMBL" id="TQV87645.1"/>
    </source>
</evidence>
<comment type="caution">
    <text evidence="2">The sequence shown here is derived from an EMBL/GenBank/DDBJ whole genome shotgun (WGS) entry which is preliminary data.</text>
</comment>
<dbReference type="AlphaFoldDB" id="A0A545UDV0"/>
<dbReference type="RefSeq" id="WP_142893823.1">
    <property type="nucleotide sequence ID" value="NZ_ML660164.1"/>
</dbReference>
<sequence length="332" mass="35698">MTQLRVALKAIILVILLTQFAGYLVQNLNALERPSALQPAPVPERDVASNLGDAHCSSLILVSSWTRNNVKIYDGCSGEFIRDLDSQNLIDGPLGILEAPDGDVLIISEKNGRLLKFDRDTLSKGTVVLGDDPATSVIENNFITDPVGAVIDSQGFMYAASYSLNSVVKINTQSWQITEEILPANNGRIKGIDAGMLITNDGHLLLPGYDSDNIIKINLQSKAVSEVVAAGTGGLDAPRTILLKDREITVTAERSNGILVFDYTSGNFKRTLAKVGGPTGMKQDGDTHLLVNNANAVFRVTNDGTAFEKVIKNGAGQLAGGTFVYRLQKRNE</sequence>
<dbReference type="Proteomes" id="UP000315439">
    <property type="component" value="Unassembled WGS sequence"/>
</dbReference>